<feature type="transmembrane region" description="Helical" evidence="2">
    <location>
        <begin position="103"/>
        <end position="122"/>
    </location>
</feature>
<feature type="transmembrane region" description="Helical" evidence="2">
    <location>
        <begin position="375"/>
        <end position="395"/>
    </location>
</feature>
<sequence length="467" mass="53472">MAERSFGQSRFYESLNSESNIQFNDVLERDKELKSLRPSKQLPKWIWRLLVHILGIKRTGEKRVPCLSIVLQGIFLLLACTFTITGMVHTVYDIQSKYSQTTLVIGCVNILIGFGWIALGIYSQKLAAKLFTNRNFAESVRIHSRTFFKISAAGLLLFLSTGAVALNCYNDFSIFGPNHCDKIFLHQAVCHVMYGSHVAFSVMSLVWNVLVGCVLLSVCRTHTIGIRRFIKQLEDDAKILDNMVETDQTHMNFMSASHGENSEWFIWDDSINRTDLEEAALLNNGPPNKYLPPRELQSSVSTAEAGDSETLETADNRDQENENDEVKNKEDVEEFSSEKKKEKESPRYLTEGELLNSYWKISNRMRITSQYLQRWFASWSIFMFIWCADFIVYWLSNSATIIDILEFSIPLMLLFILTVAYAECNGEGQRMIRVFSFSVTYNTIFGVVLAFVVAFASRIILDELNRI</sequence>
<accession>A0AA88XLB1</accession>
<name>A0AA88XLB1_PINIB</name>
<dbReference type="Proteomes" id="UP001186944">
    <property type="component" value="Unassembled WGS sequence"/>
</dbReference>
<feature type="compositionally biased region" description="Basic and acidic residues" evidence="1">
    <location>
        <begin position="314"/>
        <end position="344"/>
    </location>
</feature>
<evidence type="ECO:0000256" key="2">
    <source>
        <dbReference type="SAM" id="Phobius"/>
    </source>
</evidence>
<gene>
    <name evidence="3" type="ORF">FSP39_012441</name>
</gene>
<proteinExistence type="predicted"/>
<dbReference type="PANTHER" id="PTHR35555">
    <property type="entry name" value="ENDONUCLEASE-REVERSE TRANSCRIPTASE"/>
    <property type="match status" value="1"/>
</dbReference>
<feature type="transmembrane region" description="Helical" evidence="2">
    <location>
        <begin position="198"/>
        <end position="219"/>
    </location>
</feature>
<reference evidence="3" key="1">
    <citation type="submission" date="2019-08" db="EMBL/GenBank/DDBJ databases">
        <title>The improved chromosome-level genome for the pearl oyster Pinctada fucata martensii using PacBio sequencing and Hi-C.</title>
        <authorList>
            <person name="Zheng Z."/>
        </authorList>
    </citation>
    <scope>NUCLEOTIDE SEQUENCE</scope>
    <source>
        <strain evidence="3">ZZ-2019</strain>
        <tissue evidence="3">Adductor muscle</tissue>
    </source>
</reference>
<keyword evidence="2" id="KW-1133">Transmembrane helix</keyword>
<keyword evidence="2" id="KW-0472">Membrane</keyword>
<evidence type="ECO:0000313" key="3">
    <source>
        <dbReference type="EMBL" id="KAK3087919.1"/>
    </source>
</evidence>
<comment type="caution">
    <text evidence="3">The sequence shown here is derived from an EMBL/GenBank/DDBJ whole genome shotgun (WGS) entry which is preliminary data.</text>
</comment>
<evidence type="ECO:0000256" key="1">
    <source>
        <dbReference type="SAM" id="MobiDB-lite"/>
    </source>
</evidence>
<dbReference type="PANTHER" id="PTHR35555:SF3">
    <property type="entry name" value="ENDONUCLEASE-REVERSE TRANSCRIPTASE"/>
    <property type="match status" value="1"/>
</dbReference>
<feature type="transmembrane region" description="Helical" evidence="2">
    <location>
        <begin position="401"/>
        <end position="422"/>
    </location>
</feature>
<organism evidence="3 4">
    <name type="scientific">Pinctada imbricata</name>
    <name type="common">Atlantic pearl-oyster</name>
    <name type="synonym">Pinctada martensii</name>
    <dbReference type="NCBI Taxonomy" id="66713"/>
    <lineage>
        <taxon>Eukaryota</taxon>
        <taxon>Metazoa</taxon>
        <taxon>Spiralia</taxon>
        <taxon>Lophotrochozoa</taxon>
        <taxon>Mollusca</taxon>
        <taxon>Bivalvia</taxon>
        <taxon>Autobranchia</taxon>
        <taxon>Pteriomorphia</taxon>
        <taxon>Pterioida</taxon>
        <taxon>Pterioidea</taxon>
        <taxon>Pteriidae</taxon>
        <taxon>Pinctada</taxon>
    </lineage>
</organism>
<keyword evidence="2" id="KW-0812">Transmembrane</keyword>
<protein>
    <submittedName>
        <fullName evidence="3">Uncharacterized protein</fullName>
    </submittedName>
</protein>
<feature type="transmembrane region" description="Helical" evidence="2">
    <location>
        <begin position="434"/>
        <end position="461"/>
    </location>
</feature>
<dbReference type="EMBL" id="VSWD01000011">
    <property type="protein sequence ID" value="KAK3087919.1"/>
    <property type="molecule type" value="Genomic_DNA"/>
</dbReference>
<feature type="transmembrane region" description="Helical" evidence="2">
    <location>
        <begin position="66"/>
        <end position="91"/>
    </location>
</feature>
<feature type="region of interest" description="Disordered" evidence="1">
    <location>
        <begin position="283"/>
        <end position="344"/>
    </location>
</feature>
<evidence type="ECO:0000313" key="4">
    <source>
        <dbReference type="Proteomes" id="UP001186944"/>
    </source>
</evidence>
<feature type="transmembrane region" description="Helical" evidence="2">
    <location>
        <begin position="147"/>
        <end position="166"/>
    </location>
</feature>
<dbReference type="AlphaFoldDB" id="A0AA88XLB1"/>
<keyword evidence="4" id="KW-1185">Reference proteome</keyword>